<evidence type="ECO:0000259" key="4">
    <source>
        <dbReference type="PROSITE" id="PS50110"/>
    </source>
</evidence>
<keyword evidence="1 3" id="KW-0597">Phosphoprotein</keyword>
<accession>A0A0M0GFQ7</accession>
<dbReference type="RefSeq" id="WP_053435645.1">
    <property type="nucleotide sequence ID" value="NZ_LGUF01000007.1"/>
</dbReference>
<dbReference type="InterPro" id="IPR036388">
    <property type="entry name" value="WH-like_DNA-bd_sf"/>
</dbReference>
<protein>
    <submittedName>
        <fullName evidence="6">Fis family transcriptional regulator</fullName>
    </submittedName>
</protein>
<dbReference type="SMART" id="SM00448">
    <property type="entry name" value="REC"/>
    <property type="match status" value="1"/>
</dbReference>
<gene>
    <name evidence="6" type="ORF">AF332_16650</name>
</gene>
<dbReference type="Pfam" id="PF03861">
    <property type="entry name" value="ANTAR"/>
    <property type="match status" value="1"/>
</dbReference>
<evidence type="ECO:0000259" key="5">
    <source>
        <dbReference type="PROSITE" id="PS50921"/>
    </source>
</evidence>
<proteinExistence type="predicted"/>
<dbReference type="AlphaFoldDB" id="A0A0M0GFQ7"/>
<dbReference type="PANTHER" id="PTHR44591">
    <property type="entry name" value="STRESS RESPONSE REGULATOR PROTEIN 1"/>
    <property type="match status" value="1"/>
</dbReference>
<dbReference type="PATRIC" id="fig|1459.3.peg.3644"/>
<keyword evidence="2" id="KW-0902">Two-component regulatory system</keyword>
<dbReference type="Gene3D" id="3.40.50.2300">
    <property type="match status" value="1"/>
</dbReference>
<dbReference type="PROSITE" id="PS50921">
    <property type="entry name" value="ANTAR"/>
    <property type="match status" value="1"/>
</dbReference>
<dbReference type="GO" id="GO:0003723">
    <property type="term" value="F:RNA binding"/>
    <property type="evidence" value="ECO:0007669"/>
    <property type="project" value="InterPro"/>
</dbReference>
<dbReference type="EMBL" id="LGUF01000007">
    <property type="protein sequence ID" value="KON88271.1"/>
    <property type="molecule type" value="Genomic_DNA"/>
</dbReference>
<dbReference type="SUPFAM" id="SSF52172">
    <property type="entry name" value="CheY-like"/>
    <property type="match status" value="1"/>
</dbReference>
<dbReference type="PROSITE" id="PS50110">
    <property type="entry name" value="RESPONSE_REGULATORY"/>
    <property type="match status" value="1"/>
</dbReference>
<dbReference type="PIRSF" id="PIRSF036382">
    <property type="entry name" value="RR_antiterm"/>
    <property type="match status" value="1"/>
</dbReference>
<evidence type="ECO:0000313" key="7">
    <source>
        <dbReference type="Proteomes" id="UP000037109"/>
    </source>
</evidence>
<name>A0A0M0GFQ7_SPOGL</name>
<dbReference type="Pfam" id="PF00072">
    <property type="entry name" value="Response_reg"/>
    <property type="match status" value="1"/>
</dbReference>
<dbReference type="InterPro" id="IPR008327">
    <property type="entry name" value="Sig_transdc_resp-reg_antiterm"/>
</dbReference>
<dbReference type="STRING" id="1459.AF332_16650"/>
<dbReference type="OrthoDB" id="9780153at2"/>
<dbReference type="SMART" id="SM01012">
    <property type="entry name" value="ANTAR"/>
    <property type="match status" value="1"/>
</dbReference>
<dbReference type="Proteomes" id="UP000037109">
    <property type="component" value="Unassembled WGS sequence"/>
</dbReference>
<dbReference type="InterPro" id="IPR011006">
    <property type="entry name" value="CheY-like_superfamily"/>
</dbReference>
<keyword evidence="7" id="KW-1185">Reference proteome</keyword>
<reference evidence="7" key="1">
    <citation type="submission" date="2015-07" db="EMBL/GenBank/DDBJ databases">
        <title>Fjat-10036 dsm4.</title>
        <authorList>
            <person name="Liu B."/>
            <person name="Wang J."/>
            <person name="Zhu Y."/>
            <person name="Liu G."/>
            <person name="Chen Q."/>
            <person name="Chen Z."/>
            <person name="Lan J."/>
            <person name="Che J."/>
            <person name="Ge C."/>
            <person name="Shi H."/>
            <person name="Pan Z."/>
            <person name="Liu X."/>
        </authorList>
    </citation>
    <scope>NUCLEOTIDE SEQUENCE [LARGE SCALE GENOMIC DNA]</scope>
    <source>
        <strain evidence="7">DSM 4</strain>
    </source>
</reference>
<feature type="domain" description="ANTAR" evidence="5">
    <location>
        <begin position="124"/>
        <end position="185"/>
    </location>
</feature>
<organism evidence="6 7">
    <name type="scientific">Sporosarcina globispora</name>
    <name type="common">Bacillus globisporus</name>
    <dbReference type="NCBI Taxonomy" id="1459"/>
    <lineage>
        <taxon>Bacteria</taxon>
        <taxon>Bacillati</taxon>
        <taxon>Bacillota</taxon>
        <taxon>Bacilli</taxon>
        <taxon>Bacillales</taxon>
        <taxon>Caryophanaceae</taxon>
        <taxon>Sporosarcina</taxon>
    </lineage>
</organism>
<evidence type="ECO:0000256" key="3">
    <source>
        <dbReference type="PROSITE-ProRule" id="PRU00169"/>
    </source>
</evidence>
<dbReference type="GO" id="GO:0000160">
    <property type="term" value="P:phosphorelay signal transduction system"/>
    <property type="evidence" value="ECO:0007669"/>
    <property type="project" value="UniProtKB-KW"/>
</dbReference>
<dbReference type="InterPro" id="IPR005561">
    <property type="entry name" value="ANTAR"/>
</dbReference>
<sequence length="190" mass="21523">MKKRIMVVEDESIVRMDLSLMLQDAGYEVVAEAGDGEKAVELAFSLKPDLILMDIKMPNLNGLKASEIISNKTNTPILLLTAYSQREYIDKAKQANILGYLVKPVNEASLIPAVEIALRQAENANAFREQVESMNQKLNERKIVEKAKGILMQKFNLPEEDAFRKMRKISMNKQVTLEIVAKRIIVKYNV</sequence>
<comment type="caution">
    <text evidence="6">The sequence shown here is derived from an EMBL/GenBank/DDBJ whole genome shotgun (WGS) entry which is preliminary data.</text>
</comment>
<dbReference type="Gene3D" id="1.10.10.10">
    <property type="entry name" value="Winged helix-like DNA-binding domain superfamily/Winged helix DNA-binding domain"/>
    <property type="match status" value="1"/>
</dbReference>
<feature type="domain" description="Response regulatory" evidence="4">
    <location>
        <begin position="4"/>
        <end position="118"/>
    </location>
</feature>
<dbReference type="InterPro" id="IPR001789">
    <property type="entry name" value="Sig_transdc_resp-reg_receiver"/>
</dbReference>
<dbReference type="InterPro" id="IPR050595">
    <property type="entry name" value="Bact_response_regulator"/>
</dbReference>
<evidence type="ECO:0000313" key="6">
    <source>
        <dbReference type="EMBL" id="KON88271.1"/>
    </source>
</evidence>
<evidence type="ECO:0000256" key="2">
    <source>
        <dbReference type="ARBA" id="ARBA00023012"/>
    </source>
</evidence>
<dbReference type="PANTHER" id="PTHR44591:SF3">
    <property type="entry name" value="RESPONSE REGULATORY DOMAIN-CONTAINING PROTEIN"/>
    <property type="match status" value="1"/>
</dbReference>
<evidence type="ECO:0000256" key="1">
    <source>
        <dbReference type="ARBA" id="ARBA00022553"/>
    </source>
</evidence>
<feature type="modified residue" description="4-aspartylphosphate" evidence="3">
    <location>
        <position position="54"/>
    </location>
</feature>